<dbReference type="Pfam" id="PF14312">
    <property type="entry name" value="FG-GAP_2"/>
    <property type="match status" value="9"/>
</dbReference>
<dbReference type="SUPFAM" id="SSF50969">
    <property type="entry name" value="YVTN repeat-like/Quinoprotein amine dehydrogenase"/>
    <property type="match status" value="2"/>
</dbReference>
<evidence type="ECO:0000313" key="5">
    <source>
        <dbReference type="Proteomes" id="UP000011932"/>
    </source>
</evidence>
<dbReference type="PATRIC" id="fig|349215.9.peg.146"/>
<name>M4VCQ8_9BACT</name>
<dbReference type="InterPro" id="IPR011044">
    <property type="entry name" value="Quino_amine_DH_bsu"/>
</dbReference>
<evidence type="ECO:0000256" key="2">
    <source>
        <dbReference type="ARBA" id="ARBA00022737"/>
    </source>
</evidence>
<dbReference type="STRING" id="349215.A11S_146"/>
<dbReference type="InterPro" id="IPR011047">
    <property type="entry name" value="Quinoprotein_ADH-like_sf"/>
</dbReference>
<dbReference type="HOGENOM" id="CLU_331444_0_0_5"/>
<evidence type="ECO:0000256" key="1">
    <source>
        <dbReference type="ARBA" id="ARBA00022729"/>
    </source>
</evidence>
<accession>M4VCQ8</accession>
<dbReference type="InterPro" id="IPR015943">
    <property type="entry name" value="WD40/YVTN_repeat-like_dom_sf"/>
</dbReference>
<dbReference type="KEGG" id="man:A11S_146"/>
<evidence type="ECO:0000256" key="3">
    <source>
        <dbReference type="ARBA" id="ARBA00023180"/>
    </source>
</evidence>
<keyword evidence="2" id="KW-0677">Repeat</keyword>
<dbReference type="SUPFAM" id="SSF50998">
    <property type="entry name" value="Quinoprotein alcohol dehydrogenase-like"/>
    <property type="match status" value="1"/>
</dbReference>
<dbReference type="Proteomes" id="UP000011932">
    <property type="component" value="Chromosome"/>
</dbReference>
<dbReference type="SMART" id="SM00191">
    <property type="entry name" value="Int_alpha"/>
    <property type="match status" value="5"/>
</dbReference>
<dbReference type="EMBL" id="CP003538">
    <property type="protein sequence ID" value="AGH96983.1"/>
    <property type="molecule type" value="Genomic_DNA"/>
</dbReference>
<keyword evidence="3" id="KW-0325">Glycoprotein</keyword>
<sequence>MWDVYAYRPAYCNGANWVPFRKGLGADTLPTAHLRTINNPEPGDDDRFGQVMSISGDRVAVGAFIDDPGGIVNAGSAWVFDVKTGALLTTLNNPSPTASDQFGFEVSFSGDLVAVNAPYDDFSTYSDPGQVFVFNATTGAVVRTLQSPAPQDSARFGYGVSIDGDLIAVGEDGATVGGFAQAGRAHIFRVSTGALIRTINNPAPATSDRFGVRVSLSGDKVAIAAYLDDPGGVADAGTLYVYNINSGALVTTLNHPSPVANDQFGLGVSLDGDLVAVAAYFDDYSGMTDAGTAFVFNATTGALVSTLQSPNAAAGNNFGNGIQLRGTRVLAGSRFETVYGVSKAGAAYMFDALTGSVLAEYYPPNPMADDEFGARPAFSGKYAALGARWRDIGGYVDTGQLYIYGPDDSSWRTPVVAASFENPEPEAQDRFGHVTAVSGDIITIGARYDNPGGVADSGSIYVYNLKDSTQLHHITSPNPATGGAFGFALDSEERYLVVGAPLEAVGALNGAGRAYLYDMQQGRLLRSFQSPTPTAGAYFGEDVAISGNLMVVGEMHYDASGAVTDSGAAYVYNVETGALVATLLNPAPATSDRFGVRTDISGNVVIVGAYLDNPGGVTDSGTAYLFNATTGALLHTLSNPSPGTNDQFGLGVTIDGDYAVVGSMFNDYGGMIDAGSAHVFDVNSGAFLHALTSPNPAADDQFGNGLKLLGNVVAVGSRGDDSSGVTDSGAAYVFRVDTGALLGTMYSPTPTTGDLFGAQPFVSSRYVVLGAHYGAAGGVNEAGQLYVFTAQCANPAGGIGDIVYNNTDHVLQYCDGAAWRAAGPVGNGGAGCSAPAGTAGHLVYNSTHNVLQYCEGDRWVALSP</sequence>
<dbReference type="InterPro" id="IPR013519">
    <property type="entry name" value="Int_alpha_beta-p"/>
</dbReference>
<proteinExistence type="predicted"/>
<dbReference type="InterPro" id="IPR028994">
    <property type="entry name" value="Integrin_alpha_N"/>
</dbReference>
<dbReference type="Gene3D" id="2.130.10.130">
    <property type="entry name" value="Integrin alpha, N-terminal"/>
    <property type="match status" value="2"/>
</dbReference>
<dbReference type="PANTHER" id="PTHR36220:SF1">
    <property type="entry name" value="GAMMA TUBULIN COMPLEX COMPONENT C-TERMINAL DOMAIN-CONTAINING PROTEIN"/>
    <property type="match status" value="1"/>
</dbReference>
<evidence type="ECO:0000313" key="4">
    <source>
        <dbReference type="EMBL" id="AGH96983.1"/>
    </source>
</evidence>
<dbReference type="InterPro" id="IPR013517">
    <property type="entry name" value="FG-GAP"/>
</dbReference>
<dbReference type="Gene3D" id="2.130.10.10">
    <property type="entry name" value="YVTN repeat-like/Quinoprotein amine dehydrogenase"/>
    <property type="match status" value="2"/>
</dbReference>
<dbReference type="PANTHER" id="PTHR36220">
    <property type="entry name" value="UNNAMED PRODUCT"/>
    <property type="match status" value="1"/>
</dbReference>
<gene>
    <name evidence="4" type="ORF">A11S_146</name>
</gene>
<keyword evidence="1" id="KW-0732">Signal</keyword>
<protein>
    <submittedName>
        <fullName evidence="4">Uncharacterized protein</fullName>
    </submittedName>
</protein>
<reference evidence="4 5" key="1">
    <citation type="journal article" date="2013" name="ISME J.">
        <title>By their genes ye shall know them: genomic signatures of predatory bacteria.</title>
        <authorList>
            <person name="Pasternak Z."/>
            <person name="Pietrokovski S."/>
            <person name="Rotem O."/>
            <person name="Gophna U."/>
            <person name="Lurie-Weinberger M.N."/>
            <person name="Jurkevitch E."/>
        </authorList>
    </citation>
    <scope>NUCLEOTIDE SEQUENCE [LARGE SCALE GENOMIC DNA]</scope>
    <source>
        <strain evidence="4">EPB</strain>
    </source>
</reference>
<dbReference type="AlphaFoldDB" id="M4VCQ8"/>
<organism evidence="4 5">
    <name type="scientific">Micavibrio aeruginosavorus EPB</name>
    <dbReference type="NCBI Taxonomy" id="349215"/>
    <lineage>
        <taxon>Bacteria</taxon>
        <taxon>Pseudomonadati</taxon>
        <taxon>Bdellovibrionota</taxon>
        <taxon>Bdellovibrionia</taxon>
        <taxon>Bdellovibrionales</taxon>
        <taxon>Pseudobdellovibrionaceae</taxon>
        <taxon>Micavibrio</taxon>
    </lineage>
</organism>